<keyword evidence="8" id="KW-0862">Zinc</keyword>
<dbReference type="GO" id="GO:0008270">
    <property type="term" value="F:zinc ion binding"/>
    <property type="evidence" value="ECO:0007669"/>
    <property type="project" value="UniProtKB-KW"/>
</dbReference>
<feature type="non-terminal residue" evidence="10">
    <location>
        <position position="1"/>
    </location>
</feature>
<dbReference type="GO" id="GO:0061630">
    <property type="term" value="F:ubiquitin protein ligase activity"/>
    <property type="evidence" value="ECO:0007669"/>
    <property type="project" value="UniProtKB-EC"/>
</dbReference>
<protein>
    <recommendedName>
        <fullName evidence="2">RBR-type E3 ubiquitin transferase</fullName>
        <ecNumber evidence="2">2.3.2.31</ecNumber>
    </recommendedName>
</protein>
<evidence type="ECO:0000313" key="10">
    <source>
        <dbReference type="EMBL" id="KAJ7623328.1"/>
    </source>
</evidence>
<reference evidence="10" key="1">
    <citation type="submission" date="2023-03" db="EMBL/GenBank/DDBJ databases">
        <title>Massive genome expansion in bonnet fungi (Mycena s.s.) driven by repeated elements and novel gene families across ecological guilds.</title>
        <authorList>
            <consortium name="Lawrence Berkeley National Laboratory"/>
            <person name="Harder C.B."/>
            <person name="Miyauchi S."/>
            <person name="Viragh M."/>
            <person name="Kuo A."/>
            <person name="Thoen E."/>
            <person name="Andreopoulos B."/>
            <person name="Lu D."/>
            <person name="Skrede I."/>
            <person name="Drula E."/>
            <person name="Henrissat B."/>
            <person name="Morin E."/>
            <person name="Kohler A."/>
            <person name="Barry K."/>
            <person name="LaButti K."/>
            <person name="Morin E."/>
            <person name="Salamov A."/>
            <person name="Lipzen A."/>
            <person name="Mereny Z."/>
            <person name="Hegedus B."/>
            <person name="Baldrian P."/>
            <person name="Stursova M."/>
            <person name="Weitz H."/>
            <person name="Taylor A."/>
            <person name="Grigoriev I.V."/>
            <person name="Nagy L.G."/>
            <person name="Martin F."/>
            <person name="Kauserud H."/>
        </authorList>
    </citation>
    <scope>NUCLEOTIDE SEQUENCE</scope>
    <source>
        <strain evidence="10">9284</strain>
    </source>
</reference>
<evidence type="ECO:0000256" key="5">
    <source>
        <dbReference type="ARBA" id="ARBA00022737"/>
    </source>
</evidence>
<organism evidence="10 11">
    <name type="scientific">Roridomyces roridus</name>
    <dbReference type="NCBI Taxonomy" id="1738132"/>
    <lineage>
        <taxon>Eukaryota</taxon>
        <taxon>Fungi</taxon>
        <taxon>Dikarya</taxon>
        <taxon>Basidiomycota</taxon>
        <taxon>Agaricomycotina</taxon>
        <taxon>Agaricomycetes</taxon>
        <taxon>Agaricomycetidae</taxon>
        <taxon>Agaricales</taxon>
        <taxon>Marasmiineae</taxon>
        <taxon>Mycenaceae</taxon>
        <taxon>Roridomyces</taxon>
    </lineage>
</organism>
<proteinExistence type="predicted"/>
<dbReference type="InterPro" id="IPR017907">
    <property type="entry name" value="Znf_RING_CS"/>
</dbReference>
<dbReference type="CDD" id="cd20335">
    <property type="entry name" value="BRcat_RBR"/>
    <property type="match status" value="1"/>
</dbReference>
<evidence type="ECO:0000256" key="3">
    <source>
        <dbReference type="ARBA" id="ARBA00022679"/>
    </source>
</evidence>
<dbReference type="InterPro" id="IPR044066">
    <property type="entry name" value="TRIAD_supradom"/>
</dbReference>
<accession>A0AAD7FJW5</accession>
<dbReference type="GO" id="GO:0016567">
    <property type="term" value="P:protein ubiquitination"/>
    <property type="evidence" value="ECO:0007669"/>
    <property type="project" value="InterPro"/>
</dbReference>
<keyword evidence="7" id="KW-0833">Ubl conjugation pathway</keyword>
<feature type="non-terminal residue" evidence="10">
    <location>
        <position position="192"/>
    </location>
</feature>
<dbReference type="InterPro" id="IPR002867">
    <property type="entry name" value="IBR_dom"/>
</dbReference>
<evidence type="ECO:0000256" key="7">
    <source>
        <dbReference type="ARBA" id="ARBA00022786"/>
    </source>
</evidence>
<dbReference type="EC" id="2.3.2.31" evidence="2"/>
<dbReference type="Proteomes" id="UP001221142">
    <property type="component" value="Unassembled WGS sequence"/>
</dbReference>
<gene>
    <name evidence="10" type="ORF">FB45DRAFT_672511</name>
</gene>
<keyword evidence="3" id="KW-0808">Transferase</keyword>
<keyword evidence="4" id="KW-0479">Metal-binding</keyword>
<keyword evidence="5" id="KW-0677">Repeat</keyword>
<dbReference type="AlphaFoldDB" id="A0AAD7FJW5"/>
<dbReference type="PROSITE" id="PS51873">
    <property type="entry name" value="TRIAD"/>
    <property type="match status" value="1"/>
</dbReference>
<dbReference type="EMBL" id="JARKIF010000014">
    <property type="protein sequence ID" value="KAJ7623328.1"/>
    <property type="molecule type" value="Genomic_DNA"/>
</dbReference>
<evidence type="ECO:0000256" key="1">
    <source>
        <dbReference type="ARBA" id="ARBA00001798"/>
    </source>
</evidence>
<evidence type="ECO:0000256" key="4">
    <source>
        <dbReference type="ARBA" id="ARBA00022723"/>
    </source>
</evidence>
<dbReference type="PANTHER" id="PTHR11685">
    <property type="entry name" value="RBR FAMILY RING FINGER AND IBR DOMAIN-CONTAINING"/>
    <property type="match status" value="1"/>
</dbReference>
<comment type="catalytic activity">
    <reaction evidence="1">
        <text>[E2 ubiquitin-conjugating enzyme]-S-ubiquitinyl-L-cysteine + [acceptor protein]-L-lysine = [E2 ubiquitin-conjugating enzyme]-L-cysteine + [acceptor protein]-N(6)-ubiquitinyl-L-lysine.</text>
        <dbReference type="EC" id="2.3.2.31"/>
    </reaction>
</comment>
<comment type="caution">
    <text evidence="10">The sequence shown here is derived from an EMBL/GenBank/DDBJ whole genome shotgun (WGS) entry which is preliminary data.</text>
</comment>
<feature type="domain" description="RING-type" evidence="9">
    <location>
        <begin position="49"/>
        <end position="192"/>
    </location>
</feature>
<dbReference type="PROSITE" id="PS00518">
    <property type="entry name" value="ZF_RING_1"/>
    <property type="match status" value="1"/>
</dbReference>
<keyword evidence="11" id="KW-1185">Reference proteome</keyword>
<dbReference type="Pfam" id="PF01485">
    <property type="entry name" value="IBR"/>
    <property type="match status" value="1"/>
</dbReference>
<evidence type="ECO:0000313" key="11">
    <source>
        <dbReference type="Proteomes" id="UP001221142"/>
    </source>
</evidence>
<dbReference type="SUPFAM" id="SSF57850">
    <property type="entry name" value="RING/U-box"/>
    <property type="match status" value="2"/>
</dbReference>
<evidence type="ECO:0000256" key="2">
    <source>
        <dbReference type="ARBA" id="ARBA00012251"/>
    </source>
</evidence>
<name>A0AAD7FJW5_9AGAR</name>
<evidence type="ECO:0000256" key="6">
    <source>
        <dbReference type="ARBA" id="ARBA00022771"/>
    </source>
</evidence>
<evidence type="ECO:0000259" key="9">
    <source>
        <dbReference type="PROSITE" id="PS51873"/>
    </source>
</evidence>
<evidence type="ECO:0000256" key="8">
    <source>
        <dbReference type="ARBA" id="ARBA00022833"/>
    </source>
</evidence>
<sequence>LLNGGLQSLQDEFGETKVLFDVHRLQIIALGDSKTDVENRLGALSTDQGTGDCCLCHSDSEPAECFSLPCTHIYCSSCLKLLLRPVPGLEFHAPMCVAREPSSSSLCLAPIPISVILSQLPIADREWLFERSLSEFIRSSRASFQFCPRGCPVVYRVGESAGTIFTCPDCSLDICASCTVPAHIGLDCGEYQ</sequence>
<dbReference type="SMART" id="SM00647">
    <property type="entry name" value="IBR"/>
    <property type="match status" value="1"/>
</dbReference>
<dbReference type="InterPro" id="IPR031127">
    <property type="entry name" value="E3_UB_ligase_RBR"/>
</dbReference>
<keyword evidence="6" id="KW-0863">Zinc-finger</keyword>